<keyword evidence="4" id="KW-0804">Transcription</keyword>
<keyword evidence="3" id="KW-0238">DNA-binding</keyword>
<feature type="compositionally biased region" description="Basic and acidic residues" evidence="6">
    <location>
        <begin position="186"/>
        <end position="208"/>
    </location>
</feature>
<feature type="region of interest" description="Disordered" evidence="6">
    <location>
        <begin position="383"/>
        <end position="416"/>
    </location>
</feature>
<feature type="domain" description="HHO5-like N-terminal" evidence="7">
    <location>
        <begin position="25"/>
        <end position="67"/>
    </location>
</feature>
<comment type="caution">
    <text evidence="8">The sequence shown here is derived from an EMBL/GenBank/DDBJ whole genome shotgun (WGS) entry which is preliminary data.</text>
</comment>
<dbReference type="SUPFAM" id="SSF46689">
    <property type="entry name" value="Homeodomain-like"/>
    <property type="match status" value="1"/>
</dbReference>
<dbReference type="NCBIfam" id="TIGR01557">
    <property type="entry name" value="myb_SHAQKYF"/>
    <property type="match status" value="1"/>
</dbReference>
<evidence type="ECO:0000256" key="4">
    <source>
        <dbReference type="ARBA" id="ARBA00023163"/>
    </source>
</evidence>
<protein>
    <recommendedName>
        <fullName evidence="7">HHO5-like N-terminal domain-containing protein</fullName>
    </recommendedName>
</protein>
<organism evidence="8 9">
    <name type="scientific">Dendrobium chrysotoxum</name>
    <name type="common">Orchid</name>
    <dbReference type="NCBI Taxonomy" id="161865"/>
    <lineage>
        <taxon>Eukaryota</taxon>
        <taxon>Viridiplantae</taxon>
        <taxon>Streptophyta</taxon>
        <taxon>Embryophyta</taxon>
        <taxon>Tracheophyta</taxon>
        <taxon>Spermatophyta</taxon>
        <taxon>Magnoliopsida</taxon>
        <taxon>Liliopsida</taxon>
        <taxon>Asparagales</taxon>
        <taxon>Orchidaceae</taxon>
        <taxon>Epidendroideae</taxon>
        <taxon>Malaxideae</taxon>
        <taxon>Dendrobiinae</taxon>
        <taxon>Dendrobium</taxon>
    </lineage>
</organism>
<evidence type="ECO:0000256" key="3">
    <source>
        <dbReference type="ARBA" id="ARBA00023125"/>
    </source>
</evidence>
<gene>
    <name evidence="8" type="ORF">IEQ34_013008</name>
</gene>
<dbReference type="GO" id="GO:0003700">
    <property type="term" value="F:DNA-binding transcription factor activity"/>
    <property type="evidence" value="ECO:0007669"/>
    <property type="project" value="InterPro"/>
</dbReference>
<dbReference type="InterPro" id="IPR006447">
    <property type="entry name" value="Myb_dom_plants"/>
</dbReference>
<accession>A0AAV7GPV4</accession>
<keyword evidence="5" id="KW-0539">Nucleus</keyword>
<name>A0AAV7GPV4_DENCH</name>
<dbReference type="PANTHER" id="PTHR31003:SF19">
    <property type="entry name" value="MYB FAMILY TRANSCRIPTION FACTOR EFM"/>
    <property type="match status" value="1"/>
</dbReference>
<dbReference type="InterPro" id="IPR044787">
    <property type="entry name" value="HHO5-like"/>
</dbReference>
<keyword evidence="2" id="KW-0805">Transcription regulation</keyword>
<sequence>MASSSSSELISLDYKLISSYSINQNQNPIADHMQKLRDFLARLEEESLKIEAFKRELPLCMQLLNNAKYANTLPCKAMEAYRKQLETYQTSQEAQPVLEEFIPLKKMSVEESEKANWMVSAQLWSSPAADEADSGKQGAEEHSLVTLSSKLVLDAKPRIGGAFQPFSKQKRKDISELALARSIQKEMEEKESCSKSNEGEEKQGKREGSCSVSSDVAAPAATQRKARRCWSPELHRRFVNALQILGGSQDYESNYCINYSSSIELSILSTVATPKQIRELMNIDGLTNDEVKSHLQKYRLHTRRPMQPPPTTTTAVAPQLVVLGGIWVPPGYATSAAAASAVAAGTTLYGANPSPAHYCPPPPLYHLSPLLSGGGGRAVSAFKNRRGSSESESMEEEEVEMISGVEAEDGDVVEKF</sequence>
<dbReference type="InterPro" id="IPR058673">
    <property type="entry name" value="HHO5-like_N"/>
</dbReference>
<evidence type="ECO:0000313" key="9">
    <source>
        <dbReference type="Proteomes" id="UP000775213"/>
    </source>
</evidence>
<dbReference type="GO" id="GO:0005634">
    <property type="term" value="C:nucleus"/>
    <property type="evidence" value="ECO:0007669"/>
    <property type="project" value="UniProtKB-SubCell"/>
</dbReference>
<feature type="compositionally biased region" description="Acidic residues" evidence="6">
    <location>
        <begin position="392"/>
        <end position="416"/>
    </location>
</feature>
<evidence type="ECO:0000256" key="6">
    <source>
        <dbReference type="SAM" id="MobiDB-lite"/>
    </source>
</evidence>
<dbReference type="Proteomes" id="UP000775213">
    <property type="component" value="Unassembled WGS sequence"/>
</dbReference>
<keyword evidence="9" id="KW-1185">Reference proteome</keyword>
<dbReference type="Pfam" id="PF26575">
    <property type="entry name" value="HHO5_N"/>
    <property type="match status" value="1"/>
</dbReference>
<evidence type="ECO:0000313" key="8">
    <source>
        <dbReference type="EMBL" id="KAH0457693.1"/>
    </source>
</evidence>
<dbReference type="Gene3D" id="1.10.10.60">
    <property type="entry name" value="Homeodomain-like"/>
    <property type="match status" value="1"/>
</dbReference>
<proteinExistence type="predicted"/>
<dbReference type="GO" id="GO:0003677">
    <property type="term" value="F:DNA binding"/>
    <property type="evidence" value="ECO:0007669"/>
    <property type="project" value="UniProtKB-KW"/>
</dbReference>
<dbReference type="AlphaFoldDB" id="A0AAV7GPV4"/>
<dbReference type="PANTHER" id="PTHR31003">
    <property type="entry name" value="MYB FAMILY TRANSCRIPTION FACTOR"/>
    <property type="match status" value="1"/>
</dbReference>
<reference evidence="8 9" key="1">
    <citation type="journal article" date="2021" name="Hortic Res">
        <title>Chromosome-scale assembly of the Dendrobium chrysotoxum genome enhances the understanding of orchid evolution.</title>
        <authorList>
            <person name="Zhang Y."/>
            <person name="Zhang G.Q."/>
            <person name="Zhang D."/>
            <person name="Liu X.D."/>
            <person name="Xu X.Y."/>
            <person name="Sun W.H."/>
            <person name="Yu X."/>
            <person name="Zhu X."/>
            <person name="Wang Z.W."/>
            <person name="Zhao X."/>
            <person name="Zhong W.Y."/>
            <person name="Chen H."/>
            <person name="Yin W.L."/>
            <person name="Huang T."/>
            <person name="Niu S.C."/>
            <person name="Liu Z.J."/>
        </authorList>
    </citation>
    <scope>NUCLEOTIDE SEQUENCE [LARGE SCALE GENOMIC DNA]</scope>
    <source>
        <strain evidence="8">Lindl</strain>
    </source>
</reference>
<evidence type="ECO:0000256" key="2">
    <source>
        <dbReference type="ARBA" id="ARBA00023015"/>
    </source>
</evidence>
<evidence type="ECO:0000256" key="5">
    <source>
        <dbReference type="ARBA" id="ARBA00023242"/>
    </source>
</evidence>
<evidence type="ECO:0000256" key="1">
    <source>
        <dbReference type="ARBA" id="ARBA00004123"/>
    </source>
</evidence>
<feature type="region of interest" description="Disordered" evidence="6">
    <location>
        <begin position="186"/>
        <end position="226"/>
    </location>
</feature>
<dbReference type="EMBL" id="JAGFBR010000012">
    <property type="protein sequence ID" value="KAH0457693.1"/>
    <property type="molecule type" value="Genomic_DNA"/>
</dbReference>
<dbReference type="InterPro" id="IPR009057">
    <property type="entry name" value="Homeodomain-like_sf"/>
</dbReference>
<comment type="subcellular location">
    <subcellularLocation>
        <location evidence="1">Nucleus</location>
    </subcellularLocation>
</comment>
<evidence type="ECO:0000259" key="7">
    <source>
        <dbReference type="Pfam" id="PF26575"/>
    </source>
</evidence>